<dbReference type="PANTHER" id="PTHR36505">
    <property type="entry name" value="BLR1072 PROTEIN"/>
    <property type="match status" value="1"/>
</dbReference>
<protein>
    <submittedName>
        <fullName evidence="3">PRC-barrel domain containing protein</fullName>
    </submittedName>
</protein>
<feature type="domain" description="PRC-barrel" evidence="2">
    <location>
        <begin position="242"/>
        <end position="305"/>
    </location>
</feature>
<evidence type="ECO:0000313" key="4">
    <source>
        <dbReference type="Proteomes" id="UP000297741"/>
    </source>
</evidence>
<dbReference type="SUPFAM" id="SSF50346">
    <property type="entry name" value="PRC-barrel domain"/>
    <property type="match status" value="2"/>
</dbReference>
<evidence type="ECO:0000313" key="3">
    <source>
        <dbReference type="EMBL" id="TGD44864.1"/>
    </source>
</evidence>
<feature type="signal peptide" evidence="1">
    <location>
        <begin position="1"/>
        <end position="20"/>
    </location>
</feature>
<evidence type="ECO:0000256" key="1">
    <source>
        <dbReference type="SAM" id="SignalP"/>
    </source>
</evidence>
<dbReference type="Proteomes" id="UP000297741">
    <property type="component" value="Unassembled WGS sequence"/>
</dbReference>
<keyword evidence="1" id="KW-0732">Signal</keyword>
<dbReference type="InterPro" id="IPR027275">
    <property type="entry name" value="PRC-brl_dom"/>
</dbReference>
<name>A0ABY2KQF1_9RHOB</name>
<dbReference type="Gene3D" id="2.30.30.240">
    <property type="entry name" value="PRC-barrel domain"/>
    <property type="match status" value="2"/>
</dbReference>
<reference evidence="3 4" key="1">
    <citation type="submission" date="2018-11" db="EMBL/GenBank/DDBJ databases">
        <title>Tabrizicola sp. isolated from sediment of alpine lake.</title>
        <authorList>
            <person name="Liu Z."/>
        </authorList>
    </citation>
    <scope>NUCLEOTIDE SEQUENCE [LARGE SCALE GENOMIC DNA]</scope>
    <source>
        <strain evidence="3 4">DRYC-M-16</strain>
    </source>
</reference>
<feature type="chain" id="PRO_5046799689" evidence="1">
    <location>
        <begin position="21"/>
        <end position="326"/>
    </location>
</feature>
<sequence length="326" mass="33261">MKTLFGTTALVMALAMPAFAQTTPPADTTAPAGTMMDGTTAAPAGTMAGTNAMDATSPYFAGIDRGVRASNFIGKRVYVTEQDTSSMQVEAIGTADADWDDAGEISDLIISLNGDAQAVLVDFGGFLGIGEKTVALSIDNLVMVPDSNSPDDYFIVFHGNKAELEAAPEFDEDMVFEAAATDRTVAGSDGMGTTAPLGNTTGTAPAGGSMATDGTMAADGTNAAGATMNDGEMVDLATMTETDLIGMRVVGANNEDVGEISAVAIAADGAIEGAVVDVGGFLGMGEKRVSLGSDALTMVRNADGTLDHFRVTMTQEQLESLPTYEG</sequence>
<dbReference type="EMBL" id="RPEM01000002">
    <property type="protein sequence ID" value="TGD44864.1"/>
    <property type="molecule type" value="Genomic_DNA"/>
</dbReference>
<dbReference type="PANTHER" id="PTHR36505:SF1">
    <property type="entry name" value="BLR1072 PROTEIN"/>
    <property type="match status" value="1"/>
</dbReference>
<proteinExistence type="predicted"/>
<gene>
    <name evidence="3" type="ORF">EEB11_04720</name>
</gene>
<organism evidence="3 4">
    <name type="scientific">Pseudotabrizicola sediminis</name>
    <dbReference type="NCBI Taxonomy" id="2486418"/>
    <lineage>
        <taxon>Bacteria</taxon>
        <taxon>Pseudomonadati</taxon>
        <taxon>Pseudomonadota</taxon>
        <taxon>Alphaproteobacteria</taxon>
        <taxon>Rhodobacterales</taxon>
        <taxon>Paracoccaceae</taxon>
        <taxon>Pseudotabrizicola</taxon>
    </lineage>
</organism>
<keyword evidence="4" id="KW-1185">Reference proteome</keyword>
<dbReference type="RefSeq" id="WP_135429252.1">
    <property type="nucleotide sequence ID" value="NZ_RPEM01000002.1"/>
</dbReference>
<comment type="caution">
    <text evidence="3">The sequence shown here is derived from an EMBL/GenBank/DDBJ whole genome shotgun (WGS) entry which is preliminary data.</text>
</comment>
<dbReference type="InterPro" id="IPR011033">
    <property type="entry name" value="PRC_barrel-like_sf"/>
</dbReference>
<feature type="domain" description="PRC-barrel" evidence="2">
    <location>
        <begin position="83"/>
        <end position="157"/>
    </location>
</feature>
<accession>A0ABY2KQF1</accession>
<dbReference type="Pfam" id="PF05239">
    <property type="entry name" value="PRC"/>
    <property type="match status" value="2"/>
</dbReference>
<evidence type="ECO:0000259" key="2">
    <source>
        <dbReference type="Pfam" id="PF05239"/>
    </source>
</evidence>